<sequence length="1106" mass="123861">MKRLYYSVIFILMFSACKQSTKDAANAVPENPLFKLLDSAQTNILFANNIKETFERNVFNYPAFYNGSGVSIGDLNNDGLEDIYFGGNMTSNKLYLNKGNMKFVDVTEIAGVKGRLEGWKNGINMVDINGDGLLDIYICYSGKYPGGNRKNQLFVNKGATEKGIPQFKEEAEIYGLADSAYSTQSYFFDYDKDGDLDMLLVNENIRVLTELDDVTIQELQKTADSMSGTKLYKNEGGHFKDVTLKAGLHSSVLSYGLAAATSDVNGDGWPDIYVSNDYSIQDRLYINNKDGTFTDQLTSNLRHISMYSMGNAVVDINNDGLIDIYTLDMIPEDNRRQKLLQGFDNYEFFDLNLRNGLYYQYMRNMLHINNGNGTFSEVGQLAGVSNTDWSWAPLFADFDNDGWKDLFVTNGYLHDFTNMDVVKYNANYFNSINGDVEPRHILDMLNNLPSSDVKNYIYKNKQGFTFANRSFDWGIDIPSNSSGAAYADLDNDGDLDLIINNINKPAFIYQNKGDSTSHYLKVKLTGLKQNTEGIGAKVTVYSDSKLQSLEQMPSRGYLSRVSSILHFGLGNKNKIDSISVVWQSGKKQVLTNVKPDQLVPLNEKDALENNRPPALKPAIFKEVPSPLEFVKSKNGINDFKRQPLMTNPQSFVGPCMVKGDVNKDGLEDVYVGGNKNEPGALYIQQKNGKFIKNQKPFEGDKESEDADAIFFDANGDGFIDLYVVSGGYHGFMPTDPLLQDRLYLNDGKGNLLKSTGTLPEMHVSKSCARVADFNGDGHLDIFVGGRVIPGLYPEAPKSYLLINDGKGHFKDQMSVVCSDLNQMGMITDAAWIDLNGDKKPDLVTVGEWMPVSVFINTDGKLVNKTKNYFDKEYSGWWNKLLVADLNEDGKPDLIVGNLGLNSQCKVSDKEPAEMYYKDFDDNGAIDPILCFYMMGKSFPYITRDELLDQMSIMRPRFPNYASYADATLKDVFTSDELKGAKYLKANSLKTTYFQSRTDGRFHEKDLPLEVQMAPVYTITAVDYDADGHKDLLLCGNMNQARLRFGKYDANYGLLLKGNGKGNFNYIPQYKSGFKLQGDVRSAIEINNTIVFGINQQGPKAYQLKGK</sequence>
<dbReference type="RefSeq" id="WP_099441026.1">
    <property type="nucleotide sequence ID" value="NZ_CP024091.1"/>
</dbReference>
<dbReference type="EMBL" id="CP024091">
    <property type="protein sequence ID" value="ATP59155.1"/>
    <property type="molecule type" value="Genomic_DNA"/>
</dbReference>
<dbReference type="PANTHER" id="PTHR16026:SF0">
    <property type="entry name" value="CARTILAGE ACIDIC PROTEIN 1"/>
    <property type="match status" value="1"/>
</dbReference>
<dbReference type="InterPro" id="IPR013517">
    <property type="entry name" value="FG-GAP"/>
</dbReference>
<keyword evidence="4" id="KW-1185">Reference proteome</keyword>
<dbReference type="PANTHER" id="PTHR16026">
    <property type="entry name" value="CARTILAGE ACIDIC PROTEIN 1"/>
    <property type="match status" value="1"/>
</dbReference>
<dbReference type="InterPro" id="IPR011519">
    <property type="entry name" value="UnbV_ASPIC"/>
</dbReference>
<protein>
    <submittedName>
        <fullName evidence="3">RNA-binding protein</fullName>
    </submittedName>
</protein>
<reference evidence="3 4" key="1">
    <citation type="submission" date="2017-10" db="EMBL/GenBank/DDBJ databases">
        <title>Whole genome of Pedobacter ginsengisoli T01R-27 isolated from tomato rhizosphere.</title>
        <authorList>
            <person name="Weon H.-Y."/>
            <person name="Lee S.A."/>
            <person name="Sang M.K."/>
            <person name="Song J."/>
        </authorList>
    </citation>
    <scope>NUCLEOTIDE SEQUENCE [LARGE SCALE GENOMIC DNA]</scope>
    <source>
        <strain evidence="3 4">T01R-27</strain>
    </source>
</reference>
<organism evidence="3 4">
    <name type="scientific">Pedobacter ginsengisoli</name>
    <dbReference type="NCBI Taxonomy" id="363852"/>
    <lineage>
        <taxon>Bacteria</taxon>
        <taxon>Pseudomonadati</taxon>
        <taxon>Bacteroidota</taxon>
        <taxon>Sphingobacteriia</taxon>
        <taxon>Sphingobacteriales</taxon>
        <taxon>Sphingobacteriaceae</taxon>
        <taxon>Pedobacter</taxon>
    </lineage>
</organism>
<dbReference type="KEGG" id="pgs:CPT03_05825"/>
<accession>A0A2D1UC18</accession>
<gene>
    <name evidence="3" type="ORF">CPT03_05825</name>
</gene>
<dbReference type="InterPro" id="IPR028994">
    <property type="entry name" value="Integrin_alpha_N"/>
</dbReference>
<keyword evidence="1" id="KW-0732">Signal</keyword>
<evidence type="ECO:0000256" key="1">
    <source>
        <dbReference type="ARBA" id="ARBA00022729"/>
    </source>
</evidence>
<proteinExistence type="predicted"/>
<dbReference type="OrthoDB" id="974255at2"/>
<dbReference type="Gene3D" id="2.130.10.130">
    <property type="entry name" value="Integrin alpha, N-terminal"/>
    <property type="match status" value="4"/>
</dbReference>
<name>A0A2D1UC18_9SPHI</name>
<dbReference type="PROSITE" id="PS51257">
    <property type="entry name" value="PROKAR_LIPOPROTEIN"/>
    <property type="match status" value="1"/>
</dbReference>
<dbReference type="Pfam" id="PF07593">
    <property type="entry name" value="UnbV_ASPIC"/>
    <property type="match status" value="1"/>
</dbReference>
<dbReference type="InterPro" id="IPR027039">
    <property type="entry name" value="Crtac1"/>
</dbReference>
<evidence type="ECO:0000313" key="4">
    <source>
        <dbReference type="Proteomes" id="UP000223749"/>
    </source>
</evidence>
<dbReference type="Pfam" id="PF13517">
    <property type="entry name" value="FG-GAP_3"/>
    <property type="match status" value="5"/>
</dbReference>
<dbReference type="Proteomes" id="UP000223749">
    <property type="component" value="Chromosome"/>
</dbReference>
<dbReference type="AlphaFoldDB" id="A0A2D1UC18"/>
<dbReference type="SUPFAM" id="SSF69318">
    <property type="entry name" value="Integrin alpha N-terminal domain"/>
    <property type="match status" value="3"/>
</dbReference>
<evidence type="ECO:0000313" key="3">
    <source>
        <dbReference type="EMBL" id="ATP59155.1"/>
    </source>
</evidence>
<evidence type="ECO:0000259" key="2">
    <source>
        <dbReference type="Pfam" id="PF07593"/>
    </source>
</evidence>
<feature type="domain" description="ASPIC/UnbV" evidence="2">
    <location>
        <begin position="533"/>
        <end position="598"/>
    </location>
</feature>